<organism evidence="2 3">
    <name type="scientific">Glonium stellatum</name>
    <dbReference type="NCBI Taxonomy" id="574774"/>
    <lineage>
        <taxon>Eukaryota</taxon>
        <taxon>Fungi</taxon>
        <taxon>Dikarya</taxon>
        <taxon>Ascomycota</taxon>
        <taxon>Pezizomycotina</taxon>
        <taxon>Dothideomycetes</taxon>
        <taxon>Pleosporomycetidae</taxon>
        <taxon>Gloniales</taxon>
        <taxon>Gloniaceae</taxon>
        <taxon>Glonium</taxon>
    </lineage>
</organism>
<proteinExistence type="predicted"/>
<gene>
    <name evidence="2" type="ORF">AOQ84DRAFT_227955</name>
</gene>
<name>A0A8E2EQQ6_9PEZI</name>
<protein>
    <submittedName>
        <fullName evidence="2">Uncharacterized protein</fullName>
    </submittedName>
</protein>
<keyword evidence="3" id="KW-1185">Reference proteome</keyword>
<dbReference type="InterPro" id="IPR029069">
    <property type="entry name" value="HotDog_dom_sf"/>
</dbReference>
<dbReference type="AlphaFoldDB" id="A0A8E2EQQ6"/>
<accession>A0A8E2EQQ6</accession>
<sequence length="353" mass="38119">MLRPGPIYTVRTIKPLVRHLAHLKRHALHQRRFNSSGLTSTPKHTTPTSQTSSTTPPKRSLSLRPLVWSAICVALGLTSGYLVRTVVSPEPFPDPGTPADLAQLERLARDVDALDIVKILRGEGYHLHSDTPLNNSGEGKVGWRELDVKTVISDVGIQRSAGQSRNALLKTIDEKDRSMQLTRTLTEQAMAGTRGLGIQRAFWNAATRELIAVVWFGGGLSGWPGLAHGGAIATVFDEGFSRVVAGPETSLDSIPSAASLSLTYARPTQANRFYVLRASFSSPPTENSPSPPPPEPKSAKSWLPPWKDLTKKPAAPRNEPIVEISGTIEDLEGKVCVRAKAAFPASAVRADSP</sequence>
<reference evidence="2 3" key="1">
    <citation type="journal article" date="2016" name="Nat. Commun.">
        <title>Ectomycorrhizal ecology is imprinted in the genome of the dominant symbiotic fungus Cenococcum geophilum.</title>
        <authorList>
            <consortium name="DOE Joint Genome Institute"/>
            <person name="Peter M."/>
            <person name="Kohler A."/>
            <person name="Ohm R.A."/>
            <person name="Kuo A."/>
            <person name="Krutzmann J."/>
            <person name="Morin E."/>
            <person name="Arend M."/>
            <person name="Barry K.W."/>
            <person name="Binder M."/>
            <person name="Choi C."/>
            <person name="Clum A."/>
            <person name="Copeland A."/>
            <person name="Grisel N."/>
            <person name="Haridas S."/>
            <person name="Kipfer T."/>
            <person name="LaButti K."/>
            <person name="Lindquist E."/>
            <person name="Lipzen A."/>
            <person name="Maire R."/>
            <person name="Meier B."/>
            <person name="Mihaltcheva S."/>
            <person name="Molinier V."/>
            <person name="Murat C."/>
            <person name="Poggeler S."/>
            <person name="Quandt C.A."/>
            <person name="Sperisen C."/>
            <person name="Tritt A."/>
            <person name="Tisserant E."/>
            <person name="Crous P.W."/>
            <person name="Henrissat B."/>
            <person name="Nehls U."/>
            <person name="Egli S."/>
            <person name="Spatafora J.W."/>
            <person name="Grigoriev I.V."/>
            <person name="Martin F.M."/>
        </authorList>
    </citation>
    <scope>NUCLEOTIDE SEQUENCE [LARGE SCALE GENOMIC DNA]</scope>
    <source>
        <strain evidence="2 3">CBS 207.34</strain>
    </source>
</reference>
<dbReference type="Gene3D" id="3.10.129.10">
    <property type="entry name" value="Hotdog Thioesterase"/>
    <property type="match status" value="1"/>
</dbReference>
<dbReference type="SUPFAM" id="SSF54637">
    <property type="entry name" value="Thioesterase/thiol ester dehydrase-isomerase"/>
    <property type="match status" value="1"/>
</dbReference>
<feature type="compositionally biased region" description="Low complexity" evidence="1">
    <location>
        <begin position="39"/>
        <end position="57"/>
    </location>
</feature>
<dbReference type="PANTHER" id="PTHR47260">
    <property type="entry name" value="UPF0644 PROTEIN PB2B4.06"/>
    <property type="match status" value="1"/>
</dbReference>
<evidence type="ECO:0000256" key="1">
    <source>
        <dbReference type="SAM" id="MobiDB-lite"/>
    </source>
</evidence>
<dbReference type="PANTHER" id="PTHR47260:SF1">
    <property type="entry name" value="UPF0644 PROTEIN PB2B4.06"/>
    <property type="match status" value="1"/>
</dbReference>
<feature type="region of interest" description="Disordered" evidence="1">
    <location>
        <begin position="281"/>
        <end position="320"/>
    </location>
</feature>
<dbReference type="InterPro" id="IPR052061">
    <property type="entry name" value="PTE-AB_protein"/>
</dbReference>
<dbReference type="EMBL" id="KV750799">
    <property type="protein sequence ID" value="OCL03147.1"/>
    <property type="molecule type" value="Genomic_DNA"/>
</dbReference>
<evidence type="ECO:0000313" key="3">
    <source>
        <dbReference type="Proteomes" id="UP000250140"/>
    </source>
</evidence>
<feature type="region of interest" description="Disordered" evidence="1">
    <location>
        <begin position="31"/>
        <end position="60"/>
    </location>
</feature>
<dbReference type="OrthoDB" id="506431at2759"/>
<dbReference type="Proteomes" id="UP000250140">
    <property type="component" value="Unassembled WGS sequence"/>
</dbReference>
<evidence type="ECO:0000313" key="2">
    <source>
        <dbReference type="EMBL" id="OCL03147.1"/>
    </source>
</evidence>